<dbReference type="HOGENOM" id="CLU_010194_9_0_1"/>
<dbReference type="Pfam" id="PF00106">
    <property type="entry name" value="adh_short"/>
    <property type="match status" value="1"/>
</dbReference>
<keyword evidence="2" id="KW-0521">NADP</keyword>
<keyword evidence="3" id="KW-0560">Oxidoreductase</keyword>
<dbReference type="AlphaFoldDB" id="A0A074X1V3"/>
<evidence type="ECO:0000313" key="5">
    <source>
        <dbReference type="EMBL" id="KEQ76012.1"/>
    </source>
</evidence>
<gene>
    <name evidence="5" type="ORF">M436DRAFT_39415</name>
</gene>
<dbReference type="PRINTS" id="PR00080">
    <property type="entry name" value="SDRFAMILY"/>
</dbReference>
<dbReference type="Proteomes" id="UP000027730">
    <property type="component" value="Unassembled WGS sequence"/>
</dbReference>
<reference evidence="5 6" key="1">
    <citation type="journal article" date="2014" name="BMC Genomics">
        <title>Genome sequencing of four Aureobasidium pullulans varieties: biotechnological potential, stress tolerance, and description of new species.</title>
        <authorList>
            <person name="Gostin Ar C."/>
            <person name="Ohm R.A."/>
            <person name="Kogej T."/>
            <person name="Sonjak S."/>
            <person name="Turk M."/>
            <person name="Zajc J."/>
            <person name="Zalar P."/>
            <person name="Grube M."/>
            <person name="Sun H."/>
            <person name="Han J."/>
            <person name="Sharma A."/>
            <person name="Chiniquy J."/>
            <person name="Ngan C.Y."/>
            <person name="Lipzen A."/>
            <person name="Barry K."/>
            <person name="Grigoriev I.V."/>
            <person name="Gunde-Cimerman N."/>
        </authorList>
    </citation>
    <scope>NUCLEOTIDE SEQUENCE [LARGE SCALE GENOMIC DNA]</scope>
    <source>
        <strain evidence="5 6">CBS 147.97</strain>
    </source>
</reference>
<evidence type="ECO:0000313" key="6">
    <source>
        <dbReference type="Proteomes" id="UP000027730"/>
    </source>
</evidence>
<proteinExistence type="inferred from homology"/>
<dbReference type="PANTHER" id="PTHR43963:SF6">
    <property type="entry name" value="CHAIN DEHYDROGENASE FAMILY PROTEIN, PUTATIVE (AFU_ORTHOLOGUE AFUA_3G15350)-RELATED"/>
    <property type="match status" value="1"/>
</dbReference>
<evidence type="ECO:0000256" key="1">
    <source>
        <dbReference type="ARBA" id="ARBA00006484"/>
    </source>
</evidence>
<dbReference type="OrthoDB" id="191139at2759"/>
<dbReference type="InterPro" id="IPR002347">
    <property type="entry name" value="SDR_fam"/>
</dbReference>
<dbReference type="RefSeq" id="XP_013429999.1">
    <property type="nucleotide sequence ID" value="XM_013574545.1"/>
</dbReference>
<keyword evidence="6" id="KW-1185">Reference proteome</keyword>
<dbReference type="GO" id="GO:0016491">
    <property type="term" value="F:oxidoreductase activity"/>
    <property type="evidence" value="ECO:0007669"/>
    <property type="project" value="UniProtKB-KW"/>
</dbReference>
<dbReference type="InterPro" id="IPR036291">
    <property type="entry name" value="NAD(P)-bd_dom_sf"/>
</dbReference>
<dbReference type="InterPro" id="IPR020904">
    <property type="entry name" value="Sc_DH/Rdtase_CS"/>
</dbReference>
<evidence type="ECO:0000256" key="3">
    <source>
        <dbReference type="ARBA" id="ARBA00023002"/>
    </source>
</evidence>
<dbReference type="Gene3D" id="3.40.50.720">
    <property type="entry name" value="NAD(P)-binding Rossmann-like Domain"/>
    <property type="match status" value="1"/>
</dbReference>
<sequence>MSQENMVVIVTGANRGIGLAICQLILKNNQNVKLYAASRAGADLGLKSAGSGSVKYPSLDVTKSQDIKQLAEDIKREEGQISVLINNAGINTYPEHTPESVRKMLDVNYRGTYNMCKAFIPLLSETGRIVNMSSVGSQLKIYSKHNAARFRNTETYEDVEKIADDYMQAVKNKNELESGFGDKGQGYSVSKACVNAITAILARENPGLIINACCPGWVDTDMGGIMGKPPKEPIEGARIPVKLGFGDISGTTGRYWANPGIADKADGQVMAW</sequence>
<dbReference type="STRING" id="1043004.A0A074X1V3"/>
<evidence type="ECO:0000256" key="2">
    <source>
        <dbReference type="ARBA" id="ARBA00022857"/>
    </source>
</evidence>
<name>A0A074X1V3_9PEZI</name>
<dbReference type="PROSITE" id="PS00061">
    <property type="entry name" value="ADH_SHORT"/>
    <property type="match status" value="1"/>
</dbReference>
<comment type="similarity">
    <text evidence="1 4">Belongs to the short-chain dehydrogenases/reductases (SDR) family.</text>
</comment>
<dbReference type="PANTHER" id="PTHR43963">
    <property type="entry name" value="CARBONYL REDUCTASE 1-RELATED"/>
    <property type="match status" value="1"/>
</dbReference>
<evidence type="ECO:0000256" key="4">
    <source>
        <dbReference type="RuleBase" id="RU000363"/>
    </source>
</evidence>
<accession>A0A074X1V3</accession>
<dbReference type="PRINTS" id="PR00081">
    <property type="entry name" value="GDHRDH"/>
</dbReference>
<dbReference type="SUPFAM" id="SSF51735">
    <property type="entry name" value="NAD(P)-binding Rossmann-fold domains"/>
    <property type="match status" value="1"/>
</dbReference>
<organism evidence="5 6">
    <name type="scientific">Aureobasidium namibiae CBS 147.97</name>
    <dbReference type="NCBI Taxonomy" id="1043004"/>
    <lineage>
        <taxon>Eukaryota</taxon>
        <taxon>Fungi</taxon>
        <taxon>Dikarya</taxon>
        <taxon>Ascomycota</taxon>
        <taxon>Pezizomycotina</taxon>
        <taxon>Dothideomycetes</taxon>
        <taxon>Dothideomycetidae</taxon>
        <taxon>Dothideales</taxon>
        <taxon>Saccotheciaceae</taxon>
        <taxon>Aureobasidium</taxon>
    </lineage>
</organism>
<dbReference type="EMBL" id="KL584704">
    <property type="protein sequence ID" value="KEQ76012.1"/>
    <property type="molecule type" value="Genomic_DNA"/>
</dbReference>
<protein>
    <submittedName>
        <fullName evidence="5">NAD(P)-binding protein</fullName>
    </submittedName>
</protein>
<dbReference type="GeneID" id="25409194"/>